<evidence type="ECO:0000256" key="4">
    <source>
        <dbReference type="RuleBase" id="RU362110"/>
    </source>
</evidence>
<dbReference type="SUPFAM" id="SSF49899">
    <property type="entry name" value="Concanavalin A-like lectins/glucanases"/>
    <property type="match status" value="1"/>
</dbReference>
<reference evidence="8 9" key="1">
    <citation type="submission" date="2023-11" db="EMBL/GenBank/DDBJ databases">
        <authorList>
            <person name="Okamura Y."/>
        </authorList>
    </citation>
    <scope>NUCLEOTIDE SEQUENCE [LARGE SCALE GENOMIC DNA]</scope>
</reference>
<evidence type="ECO:0000256" key="3">
    <source>
        <dbReference type="ARBA" id="ARBA00023295"/>
    </source>
</evidence>
<dbReference type="InterPro" id="IPR051214">
    <property type="entry name" value="GH32_Enzymes"/>
</dbReference>
<dbReference type="InterPro" id="IPR013148">
    <property type="entry name" value="Glyco_hydro_32_N"/>
</dbReference>
<feature type="chain" id="PRO_5043449353" description="Sucrose-6-phosphate hydrolase" evidence="5">
    <location>
        <begin position="20"/>
        <end position="487"/>
    </location>
</feature>
<dbReference type="NCBIfam" id="TIGR01322">
    <property type="entry name" value="scrB_fam"/>
    <property type="match status" value="1"/>
</dbReference>
<accession>A0AAV1JAG3</accession>
<feature type="signal peptide" evidence="5">
    <location>
        <begin position="1"/>
        <end position="19"/>
    </location>
</feature>
<evidence type="ECO:0000313" key="8">
    <source>
        <dbReference type="EMBL" id="CAK1545462.1"/>
    </source>
</evidence>
<evidence type="ECO:0000313" key="9">
    <source>
        <dbReference type="Proteomes" id="UP001497472"/>
    </source>
</evidence>
<dbReference type="Gene3D" id="2.60.120.560">
    <property type="entry name" value="Exo-inulinase, domain 1"/>
    <property type="match status" value="1"/>
</dbReference>
<dbReference type="InterPro" id="IPR018053">
    <property type="entry name" value="Glyco_hydro_32_AS"/>
</dbReference>
<dbReference type="InterPro" id="IPR013320">
    <property type="entry name" value="ConA-like_dom_sf"/>
</dbReference>
<evidence type="ECO:0000259" key="7">
    <source>
        <dbReference type="Pfam" id="PF08244"/>
    </source>
</evidence>
<dbReference type="GO" id="GO:0004564">
    <property type="term" value="F:beta-fructofuranosidase activity"/>
    <property type="evidence" value="ECO:0007669"/>
    <property type="project" value="UniProtKB-EC"/>
</dbReference>
<gene>
    <name evidence="8" type="ORF">LNINA_LOCUS5112</name>
</gene>
<keyword evidence="5" id="KW-0732">Signal</keyword>
<keyword evidence="2 4" id="KW-0378">Hydrolase</keyword>
<protein>
    <recommendedName>
        <fullName evidence="4">Sucrose-6-phosphate hydrolase</fullName>
        <ecNumber evidence="4">3.2.1.26</ecNumber>
    </recommendedName>
</protein>
<proteinExistence type="inferred from homology"/>
<comment type="similarity">
    <text evidence="1 4">Belongs to the glycosyl hydrolase 32 family.</text>
</comment>
<dbReference type="CDD" id="cd08996">
    <property type="entry name" value="GH32_FFase"/>
    <property type="match status" value="1"/>
</dbReference>
<dbReference type="PANTHER" id="PTHR43101:SF1">
    <property type="entry name" value="BETA-FRUCTOSIDASE"/>
    <property type="match status" value="1"/>
</dbReference>
<keyword evidence="3 4" id="KW-0326">Glycosidase</keyword>
<organism evidence="8 9">
    <name type="scientific">Leptosia nina</name>
    <dbReference type="NCBI Taxonomy" id="320188"/>
    <lineage>
        <taxon>Eukaryota</taxon>
        <taxon>Metazoa</taxon>
        <taxon>Ecdysozoa</taxon>
        <taxon>Arthropoda</taxon>
        <taxon>Hexapoda</taxon>
        <taxon>Insecta</taxon>
        <taxon>Pterygota</taxon>
        <taxon>Neoptera</taxon>
        <taxon>Endopterygota</taxon>
        <taxon>Lepidoptera</taxon>
        <taxon>Glossata</taxon>
        <taxon>Ditrysia</taxon>
        <taxon>Papilionoidea</taxon>
        <taxon>Pieridae</taxon>
        <taxon>Pierinae</taxon>
        <taxon>Leptosia</taxon>
    </lineage>
</organism>
<dbReference type="Pfam" id="PF08244">
    <property type="entry name" value="Glyco_hydro_32C"/>
    <property type="match status" value="1"/>
</dbReference>
<dbReference type="SMART" id="SM00640">
    <property type="entry name" value="Glyco_32"/>
    <property type="match status" value="1"/>
</dbReference>
<keyword evidence="9" id="KW-1185">Reference proteome</keyword>
<dbReference type="Gene3D" id="2.115.10.20">
    <property type="entry name" value="Glycosyl hydrolase domain, family 43"/>
    <property type="match status" value="1"/>
</dbReference>
<evidence type="ECO:0000256" key="5">
    <source>
        <dbReference type="SAM" id="SignalP"/>
    </source>
</evidence>
<name>A0AAV1JAG3_9NEOP</name>
<dbReference type="Pfam" id="PF00251">
    <property type="entry name" value="Glyco_hydro_32N"/>
    <property type="match status" value="1"/>
</dbReference>
<dbReference type="PANTHER" id="PTHR43101">
    <property type="entry name" value="BETA-FRUCTOSIDASE"/>
    <property type="match status" value="1"/>
</dbReference>
<dbReference type="EC" id="3.2.1.26" evidence="4"/>
<evidence type="ECO:0000256" key="2">
    <source>
        <dbReference type="ARBA" id="ARBA00022801"/>
    </source>
</evidence>
<dbReference type="InterPro" id="IPR023296">
    <property type="entry name" value="Glyco_hydro_beta-prop_sf"/>
</dbReference>
<dbReference type="PROSITE" id="PS00609">
    <property type="entry name" value="GLYCOSYL_HYDROL_F32"/>
    <property type="match status" value="1"/>
</dbReference>
<dbReference type="SUPFAM" id="SSF75005">
    <property type="entry name" value="Arabinanase/levansucrase/invertase"/>
    <property type="match status" value="1"/>
</dbReference>
<feature type="domain" description="Glycosyl hydrolase family 32 N-terminal" evidence="6">
    <location>
        <begin position="52"/>
        <end position="347"/>
    </location>
</feature>
<dbReference type="InterPro" id="IPR006232">
    <property type="entry name" value="Suc6P_hydrolase"/>
</dbReference>
<dbReference type="GO" id="GO:0005975">
    <property type="term" value="P:carbohydrate metabolic process"/>
    <property type="evidence" value="ECO:0007669"/>
    <property type="project" value="InterPro"/>
</dbReference>
<dbReference type="AlphaFoldDB" id="A0AAV1JAG3"/>
<sequence length="487" mass="56200">MSRIINFFVLCCLLENVFSLSIRQNDSDVVKVEEYITSKKPEINTRYRLHYHLSPPVGWMNDPNGFSFFKGEFHMFYQFYPYDSVWGPMHWGHFSSPDLVHWNRLPTALVPGQEMCFSGSAVADGDTLTLIYTGREVTDEDPFFKEGQYLAFSDDGVTFHKYKGNPVLTSSESPDFRDPKVWKHGDYWYMVIGTKTEEENGKVVLYSSEDLKSWTFLSVIGQSNGEMGYMWECPDFFELNGKHVLLMSPQGLKAQGDRYKNTHQTGYIIGSFNYETYEFIPEIDFQEIDFGHDFYASQTTEHNGKRYLVAWFSMWEVEHPEDVDGWAGALTIIRELNLIGNRITMKPVDEITSLREEPVSNEIFQIGEVRNLPEASELIIEGELDSQIELLFEGSEGGGKVWLRWNPEDGKVSVDRGSEDIRQVEWVPIESKSWRIFLDASSLELFCGEGEVVFSTRVYPDGEWRLTNLSPQPLSIEAYRLKRSVPE</sequence>
<evidence type="ECO:0000256" key="1">
    <source>
        <dbReference type="ARBA" id="ARBA00009902"/>
    </source>
</evidence>
<comment type="catalytic activity">
    <reaction evidence="4">
        <text>Hydrolysis of terminal non-reducing beta-D-fructofuranoside residues in beta-D-fructofuranosides.</text>
        <dbReference type="EC" id="3.2.1.26"/>
    </reaction>
</comment>
<dbReference type="Proteomes" id="UP001497472">
    <property type="component" value="Unassembled WGS sequence"/>
</dbReference>
<dbReference type="InterPro" id="IPR001362">
    <property type="entry name" value="Glyco_hydro_32"/>
</dbReference>
<dbReference type="EMBL" id="CAVLEF010000007">
    <property type="protein sequence ID" value="CAK1545462.1"/>
    <property type="molecule type" value="Genomic_DNA"/>
</dbReference>
<dbReference type="InterPro" id="IPR013189">
    <property type="entry name" value="Glyco_hydro_32_C"/>
</dbReference>
<evidence type="ECO:0000259" key="6">
    <source>
        <dbReference type="Pfam" id="PF00251"/>
    </source>
</evidence>
<comment type="caution">
    <text evidence="8">The sequence shown here is derived from an EMBL/GenBank/DDBJ whole genome shotgun (WGS) entry which is preliminary data.</text>
</comment>
<dbReference type="GO" id="GO:0005737">
    <property type="term" value="C:cytoplasm"/>
    <property type="evidence" value="ECO:0007669"/>
    <property type="project" value="InterPro"/>
</dbReference>
<feature type="domain" description="Glycosyl hydrolase family 32 C-terminal" evidence="7">
    <location>
        <begin position="387"/>
        <end position="464"/>
    </location>
</feature>